<feature type="compositionally biased region" description="Polar residues" evidence="1">
    <location>
        <begin position="304"/>
        <end position="325"/>
    </location>
</feature>
<feature type="compositionally biased region" description="Basic and acidic residues" evidence="1">
    <location>
        <begin position="226"/>
        <end position="249"/>
    </location>
</feature>
<feature type="compositionally biased region" description="Basic and acidic residues" evidence="1">
    <location>
        <begin position="279"/>
        <end position="293"/>
    </location>
</feature>
<accession>A0AAW0V533</accession>
<feature type="compositionally biased region" description="Low complexity" evidence="1">
    <location>
        <begin position="607"/>
        <end position="617"/>
    </location>
</feature>
<feature type="compositionally biased region" description="Acidic residues" evidence="1">
    <location>
        <begin position="436"/>
        <end position="451"/>
    </location>
</feature>
<feature type="compositionally biased region" description="Basic and acidic residues" evidence="1">
    <location>
        <begin position="564"/>
        <end position="582"/>
    </location>
</feature>
<evidence type="ECO:0000256" key="1">
    <source>
        <dbReference type="SAM" id="MobiDB-lite"/>
    </source>
</evidence>
<feature type="compositionally biased region" description="Low complexity" evidence="1">
    <location>
        <begin position="176"/>
        <end position="191"/>
    </location>
</feature>
<sequence>MGEEGGERTQTDCAVRMQDVVPPPHHYRDAVLTLVLLVGAVSCSPVPSEPSLPASIARHGTSPAGAAHVEATHEARQITFEVIEEVGETTLSTTSSDLSGEDDPPIPTATTPPVLPESEPQEANPAVTEPHHTQQQRETNPYISHGSPLVTQPHESHDIHLHASLPHSQTTPHNDSQNSSSHASSFQRQTSNPEAIQPHATSSGVKQNDTQPEVIHSHGANPETSLSHEKSSEDTLPHKLAEQDSKSGNDKTSPQTVSSEESSTERPASSQKTPTSQSFEHEHSQSPEKHQPHEASVNGDNDDSNQQVGNDGSKSQNSKNTSEVSHNVPHHHYYPEVESVVEADLHSWENSDHKHSSASKVRDDTEDAGAGEDLADAGNQGVRNVVSRENNRTLPLRGAVRGTILVGHSLELAKDENSDTKDGKVEYIDTGALSTDTEEDTTDELTAEELQQESKIQVSRAGESVQHPHEPAGSDDKPSEENGGSSQAQEVSDSEKKEEKSENKEEPTGEVEVVPSLVMDSSSIDIVERSEGAEKEVLEGAASETVVETATRKTDLTPAEAAVEEDRRESRIYVKSTEDQTHDPASVEDQRENENHNDSKMTDGLESMSMTSPTPDTSLEEGRASEDTEATIMPPETFDENENTTAIETEGKIEGNEESPVPAPSVAPPPAEDYTDNYSDPISAESLPDELVTQQEIPSRERPQTDYPLLSTSDKEASGNLRTEGGVAWALPPQQEQVSAVAPDSLTPGCIVAIVFGVIISVSVLLGVGGFVVWQRRSLNRPKVLGSDRGYAGSDSGGYIDDQVRVSYVNSQIDSPKGSPEDLISLDNDSFLNSLESMTIQNLWTDNIRHTKL</sequence>
<feature type="compositionally biased region" description="Acidic residues" evidence="1">
    <location>
        <begin position="364"/>
        <end position="375"/>
    </location>
</feature>
<feature type="compositionally biased region" description="Pro residues" evidence="1">
    <location>
        <begin position="661"/>
        <end position="671"/>
    </location>
</feature>
<protein>
    <recommendedName>
        <fullName evidence="5">Flocculation protein FLO11-like</fullName>
    </recommendedName>
</protein>
<evidence type="ECO:0008006" key="5">
    <source>
        <dbReference type="Google" id="ProtNLM"/>
    </source>
</evidence>
<feature type="compositionally biased region" description="Basic and acidic residues" evidence="1">
    <location>
        <begin position="411"/>
        <end position="427"/>
    </location>
</feature>
<feature type="compositionally biased region" description="Basic and acidic residues" evidence="1">
    <location>
        <begin position="466"/>
        <end position="480"/>
    </location>
</feature>
<keyword evidence="2" id="KW-0472">Membrane</keyword>
<proteinExistence type="predicted"/>
<feature type="compositionally biased region" description="Basic and acidic residues" evidence="1">
    <location>
        <begin position="526"/>
        <end position="538"/>
    </location>
</feature>
<feature type="region of interest" description="Disordered" evidence="1">
    <location>
        <begin position="90"/>
        <end position="720"/>
    </location>
</feature>
<evidence type="ECO:0000313" key="4">
    <source>
        <dbReference type="Proteomes" id="UP001487740"/>
    </source>
</evidence>
<evidence type="ECO:0000313" key="3">
    <source>
        <dbReference type="EMBL" id="KAK8406523.1"/>
    </source>
</evidence>
<keyword evidence="2" id="KW-0812">Transmembrane</keyword>
<feature type="transmembrane region" description="Helical" evidence="2">
    <location>
        <begin position="751"/>
        <end position="774"/>
    </location>
</feature>
<evidence type="ECO:0000256" key="2">
    <source>
        <dbReference type="SAM" id="Phobius"/>
    </source>
</evidence>
<feature type="compositionally biased region" description="Polar residues" evidence="1">
    <location>
        <begin position="166"/>
        <end position="175"/>
    </location>
</feature>
<dbReference type="AlphaFoldDB" id="A0AAW0V533"/>
<gene>
    <name evidence="3" type="ORF">O3P69_007276</name>
</gene>
<dbReference type="Proteomes" id="UP001487740">
    <property type="component" value="Unassembled WGS sequence"/>
</dbReference>
<name>A0AAW0V533_SCYPA</name>
<reference evidence="3 4" key="1">
    <citation type="submission" date="2023-03" db="EMBL/GenBank/DDBJ databases">
        <title>High-quality genome of Scylla paramamosain provides insights in environmental adaptation.</title>
        <authorList>
            <person name="Zhang L."/>
        </authorList>
    </citation>
    <scope>NUCLEOTIDE SEQUENCE [LARGE SCALE GENOMIC DNA]</scope>
    <source>
        <strain evidence="3">LZ_2023a</strain>
        <tissue evidence="3">Muscle</tissue>
    </source>
</reference>
<feature type="compositionally biased region" description="Polar residues" evidence="1">
    <location>
        <begin position="199"/>
        <end position="211"/>
    </location>
</feature>
<feature type="compositionally biased region" description="Polar residues" evidence="1">
    <location>
        <begin position="250"/>
        <end position="278"/>
    </location>
</feature>
<feature type="compositionally biased region" description="Basic and acidic residues" evidence="1">
    <location>
        <begin position="588"/>
        <end position="603"/>
    </location>
</feature>
<keyword evidence="2" id="KW-1133">Transmembrane helix</keyword>
<feature type="compositionally biased region" description="Basic and acidic residues" evidence="1">
    <location>
        <begin position="493"/>
        <end position="507"/>
    </location>
</feature>
<feature type="compositionally biased region" description="Basic and acidic residues" evidence="1">
    <location>
        <begin position="343"/>
        <end position="363"/>
    </location>
</feature>
<dbReference type="EMBL" id="JARAKH010000002">
    <property type="protein sequence ID" value="KAK8406523.1"/>
    <property type="molecule type" value="Genomic_DNA"/>
</dbReference>
<organism evidence="3 4">
    <name type="scientific">Scylla paramamosain</name>
    <name type="common">Mud crab</name>
    <dbReference type="NCBI Taxonomy" id="85552"/>
    <lineage>
        <taxon>Eukaryota</taxon>
        <taxon>Metazoa</taxon>
        <taxon>Ecdysozoa</taxon>
        <taxon>Arthropoda</taxon>
        <taxon>Crustacea</taxon>
        <taxon>Multicrustacea</taxon>
        <taxon>Malacostraca</taxon>
        <taxon>Eumalacostraca</taxon>
        <taxon>Eucarida</taxon>
        <taxon>Decapoda</taxon>
        <taxon>Pleocyemata</taxon>
        <taxon>Brachyura</taxon>
        <taxon>Eubrachyura</taxon>
        <taxon>Portunoidea</taxon>
        <taxon>Portunidae</taxon>
        <taxon>Portuninae</taxon>
        <taxon>Scylla</taxon>
    </lineage>
</organism>
<comment type="caution">
    <text evidence="3">The sequence shown here is derived from an EMBL/GenBank/DDBJ whole genome shotgun (WGS) entry which is preliminary data.</text>
</comment>
<keyword evidence="4" id="KW-1185">Reference proteome</keyword>